<gene>
    <name evidence="2" type="ORF">ACFO3N_19940</name>
</gene>
<dbReference type="InterPro" id="IPR053145">
    <property type="entry name" value="AB_hydrolase_Est10"/>
</dbReference>
<feature type="domain" description="Serine aminopeptidase S33" evidence="1">
    <location>
        <begin position="70"/>
        <end position="178"/>
    </location>
</feature>
<accession>A0ABV8ZN73</accession>
<evidence type="ECO:0000313" key="2">
    <source>
        <dbReference type="EMBL" id="MFC4479360.1"/>
    </source>
</evidence>
<dbReference type="PANTHER" id="PTHR43265:SF1">
    <property type="entry name" value="ESTERASE ESTD"/>
    <property type="match status" value="1"/>
</dbReference>
<dbReference type="RefSeq" id="WP_379800668.1">
    <property type="nucleotide sequence ID" value="NZ_JBHSFY010000014.1"/>
</dbReference>
<dbReference type="Gene3D" id="3.40.50.1820">
    <property type="entry name" value="alpha/beta hydrolase"/>
    <property type="match status" value="1"/>
</dbReference>
<dbReference type="InterPro" id="IPR029058">
    <property type="entry name" value="AB_hydrolase_fold"/>
</dbReference>
<comment type="caution">
    <text evidence="2">The sequence shown here is derived from an EMBL/GenBank/DDBJ whole genome shotgun (WGS) entry which is preliminary data.</text>
</comment>
<evidence type="ECO:0000259" key="1">
    <source>
        <dbReference type="Pfam" id="PF12146"/>
    </source>
</evidence>
<reference evidence="3" key="1">
    <citation type="journal article" date="2019" name="Int. J. Syst. Evol. Microbiol.">
        <title>The Global Catalogue of Microorganisms (GCM) 10K type strain sequencing project: providing services to taxonomists for standard genome sequencing and annotation.</title>
        <authorList>
            <consortium name="The Broad Institute Genomics Platform"/>
            <consortium name="The Broad Institute Genome Sequencing Center for Infectious Disease"/>
            <person name="Wu L."/>
            <person name="Ma J."/>
        </authorList>
    </citation>
    <scope>NUCLEOTIDE SEQUENCE [LARGE SCALE GENOMIC DNA]</scope>
    <source>
        <strain evidence="3">NBRC 103627</strain>
    </source>
</reference>
<dbReference type="Pfam" id="PF12146">
    <property type="entry name" value="Hydrolase_4"/>
    <property type="match status" value="1"/>
</dbReference>
<dbReference type="SUPFAM" id="SSF53474">
    <property type="entry name" value="alpha/beta-Hydrolases"/>
    <property type="match status" value="1"/>
</dbReference>
<evidence type="ECO:0000313" key="3">
    <source>
        <dbReference type="Proteomes" id="UP001596003"/>
    </source>
</evidence>
<dbReference type="EMBL" id="JBHSFY010000014">
    <property type="protein sequence ID" value="MFC4479360.1"/>
    <property type="molecule type" value="Genomic_DNA"/>
</dbReference>
<organism evidence="2 3">
    <name type="scientific">Flavobacterium chungangensis</name>
    <dbReference type="NCBI Taxonomy" id="2708132"/>
    <lineage>
        <taxon>Bacteria</taxon>
        <taxon>Pseudomonadati</taxon>
        <taxon>Bacteroidota</taxon>
        <taxon>Flavobacteriia</taxon>
        <taxon>Flavobacteriales</taxon>
        <taxon>Flavobacteriaceae</taxon>
        <taxon>Flavobacterium</taxon>
    </lineage>
</organism>
<dbReference type="GO" id="GO:0016787">
    <property type="term" value="F:hydrolase activity"/>
    <property type="evidence" value="ECO:0007669"/>
    <property type="project" value="UniProtKB-KW"/>
</dbReference>
<protein>
    <submittedName>
        <fullName evidence="2">Alpha/beta hydrolase</fullName>
    </submittedName>
</protein>
<dbReference type="Proteomes" id="UP001596003">
    <property type="component" value="Unassembled WGS sequence"/>
</dbReference>
<proteinExistence type="predicted"/>
<keyword evidence="3" id="KW-1185">Reference proteome</keyword>
<dbReference type="PANTHER" id="PTHR43265">
    <property type="entry name" value="ESTERASE ESTD"/>
    <property type="match status" value="1"/>
</dbReference>
<name>A0ABV8ZN73_9FLAO</name>
<keyword evidence="2" id="KW-0378">Hydrolase</keyword>
<dbReference type="InterPro" id="IPR022742">
    <property type="entry name" value="Hydrolase_4"/>
</dbReference>
<sequence>MNKKQILFCIITHVFFLIISSNKLLAQKDKDFEKEIENPSQYNFDKIDFVDSENNEKLSGTLISPKTEYSKIIIIVPGSGKNTKNSHYVLAEEILKNNIAVYRFDDRGVGESEGNINFSVDQIIRDLYYAYTNIKKASYLSQKSIGILGHSLGGIATIDNYQKGLNLDFIVLMSTPFEKYGRFTKSQFPFNSIKKVSAKTVFENINIPLLFLVGSNDSFLESEKTADLLRSVNNKNIDIRIIDGLNHFLIKGNDDWKETKKYNDLYHMDQKALAEIISWIKNLKLDLNQK</sequence>